<evidence type="ECO:0000256" key="1">
    <source>
        <dbReference type="ARBA" id="ARBA00023015"/>
    </source>
</evidence>
<evidence type="ECO:0000256" key="2">
    <source>
        <dbReference type="ARBA" id="ARBA00023125"/>
    </source>
</evidence>
<dbReference type="Pfam" id="PF00440">
    <property type="entry name" value="TetR_N"/>
    <property type="match status" value="1"/>
</dbReference>
<dbReference type="InterPro" id="IPR036271">
    <property type="entry name" value="Tet_transcr_reg_TetR-rel_C_sf"/>
</dbReference>
<dbReference type="SUPFAM" id="SSF46689">
    <property type="entry name" value="Homeodomain-like"/>
    <property type="match status" value="1"/>
</dbReference>
<dbReference type="InterPro" id="IPR009057">
    <property type="entry name" value="Homeodomain-like_sf"/>
</dbReference>
<dbReference type="PANTHER" id="PTHR47506">
    <property type="entry name" value="TRANSCRIPTIONAL REGULATORY PROTEIN"/>
    <property type="match status" value="1"/>
</dbReference>
<comment type="caution">
    <text evidence="6">The sequence shown here is derived from an EMBL/GenBank/DDBJ whole genome shotgun (WGS) entry which is preliminary data.</text>
</comment>
<accession>A0A917Y4V8</accession>
<dbReference type="RefSeq" id="WP_188859105.1">
    <property type="nucleotide sequence ID" value="NZ_BMOS01000035.1"/>
</dbReference>
<feature type="domain" description="HTH tetR-type" evidence="5">
    <location>
        <begin position="3"/>
        <end position="63"/>
    </location>
</feature>
<name>A0A917Y4V8_9BACI</name>
<evidence type="ECO:0000313" key="6">
    <source>
        <dbReference type="EMBL" id="GGN65257.1"/>
    </source>
</evidence>
<dbReference type="SUPFAM" id="SSF48498">
    <property type="entry name" value="Tetracyclin repressor-like, C-terminal domain"/>
    <property type="match status" value="1"/>
</dbReference>
<keyword evidence="1" id="KW-0805">Transcription regulation</keyword>
<evidence type="ECO:0000259" key="5">
    <source>
        <dbReference type="PROSITE" id="PS50977"/>
    </source>
</evidence>
<dbReference type="Gene3D" id="1.10.357.10">
    <property type="entry name" value="Tetracycline Repressor, domain 2"/>
    <property type="match status" value="1"/>
</dbReference>
<keyword evidence="7" id="KW-1185">Reference proteome</keyword>
<gene>
    <name evidence="6" type="primary">yxaF</name>
    <name evidence="6" type="ORF">GCM10007971_33940</name>
</gene>
<dbReference type="GO" id="GO:0003677">
    <property type="term" value="F:DNA binding"/>
    <property type="evidence" value="ECO:0007669"/>
    <property type="project" value="UniProtKB-UniRule"/>
</dbReference>
<sequence>MKKNTREEMIKATAKLLQTNGYVGTGLNDIIRLSGAPKGSIYYHFPDGKEQLAIEAVNWTRETVANYIKEKLEVHQDPVLSIQEFILESAERFEKDNYFFGVPITALVLETSSTSENLRKACNEVFEAWGNVFSDILKNKGYDNDKANEIGMIINSMIQGAFVISLARRDSTALKKIANQIPFIMR</sequence>
<reference evidence="6" key="2">
    <citation type="submission" date="2020-09" db="EMBL/GenBank/DDBJ databases">
        <authorList>
            <person name="Sun Q."/>
            <person name="Ohkuma M."/>
        </authorList>
    </citation>
    <scope>NUCLEOTIDE SEQUENCE</scope>
    <source>
        <strain evidence="6">JCM 17251</strain>
    </source>
</reference>
<dbReference type="PANTHER" id="PTHR47506:SF3">
    <property type="entry name" value="HTH-TYPE TRANSCRIPTIONAL REGULATOR LMRA"/>
    <property type="match status" value="1"/>
</dbReference>
<protein>
    <submittedName>
        <fullName evidence="6">HTH-type transcriptional regulator YxaF</fullName>
    </submittedName>
</protein>
<proteinExistence type="predicted"/>
<dbReference type="Pfam" id="PF21993">
    <property type="entry name" value="TetR_C_13_2"/>
    <property type="match status" value="1"/>
</dbReference>
<feature type="DNA-binding region" description="H-T-H motif" evidence="4">
    <location>
        <begin position="26"/>
        <end position="45"/>
    </location>
</feature>
<reference evidence="6" key="1">
    <citation type="journal article" date="2014" name="Int. J. Syst. Evol. Microbiol.">
        <title>Complete genome sequence of Corynebacterium casei LMG S-19264T (=DSM 44701T), isolated from a smear-ripened cheese.</title>
        <authorList>
            <consortium name="US DOE Joint Genome Institute (JGI-PGF)"/>
            <person name="Walter F."/>
            <person name="Albersmeier A."/>
            <person name="Kalinowski J."/>
            <person name="Ruckert C."/>
        </authorList>
    </citation>
    <scope>NUCLEOTIDE SEQUENCE</scope>
    <source>
        <strain evidence="6">JCM 17251</strain>
    </source>
</reference>
<evidence type="ECO:0000256" key="3">
    <source>
        <dbReference type="ARBA" id="ARBA00023163"/>
    </source>
</evidence>
<keyword evidence="3" id="KW-0804">Transcription</keyword>
<dbReference type="PROSITE" id="PS50977">
    <property type="entry name" value="HTH_TETR_2"/>
    <property type="match status" value="1"/>
</dbReference>
<organism evidence="6 7">
    <name type="scientific">Oceanobacillus indicireducens</name>
    <dbReference type="NCBI Taxonomy" id="1004261"/>
    <lineage>
        <taxon>Bacteria</taxon>
        <taxon>Bacillati</taxon>
        <taxon>Bacillota</taxon>
        <taxon>Bacilli</taxon>
        <taxon>Bacillales</taxon>
        <taxon>Bacillaceae</taxon>
        <taxon>Oceanobacillus</taxon>
    </lineage>
</organism>
<evidence type="ECO:0000256" key="4">
    <source>
        <dbReference type="PROSITE-ProRule" id="PRU00335"/>
    </source>
</evidence>
<evidence type="ECO:0000313" key="7">
    <source>
        <dbReference type="Proteomes" id="UP000624041"/>
    </source>
</evidence>
<dbReference type="Proteomes" id="UP000624041">
    <property type="component" value="Unassembled WGS sequence"/>
</dbReference>
<dbReference type="AlphaFoldDB" id="A0A917Y4V8"/>
<keyword evidence="2 4" id="KW-0238">DNA-binding</keyword>
<dbReference type="InterPro" id="IPR001647">
    <property type="entry name" value="HTH_TetR"/>
</dbReference>
<dbReference type="InterPro" id="IPR054156">
    <property type="entry name" value="YxaF_TetR_C"/>
</dbReference>
<dbReference type="EMBL" id="BMOS01000035">
    <property type="protein sequence ID" value="GGN65257.1"/>
    <property type="molecule type" value="Genomic_DNA"/>
</dbReference>